<keyword evidence="1" id="KW-0175">Coiled coil</keyword>
<dbReference type="AlphaFoldDB" id="A0A0F8Y8T9"/>
<evidence type="ECO:0000313" key="2">
    <source>
        <dbReference type="EMBL" id="KKK77822.1"/>
    </source>
</evidence>
<reference evidence="2" key="1">
    <citation type="journal article" date="2015" name="Nature">
        <title>Complex archaea that bridge the gap between prokaryotes and eukaryotes.</title>
        <authorList>
            <person name="Spang A."/>
            <person name="Saw J.H."/>
            <person name="Jorgensen S.L."/>
            <person name="Zaremba-Niedzwiedzka K."/>
            <person name="Martijn J."/>
            <person name="Lind A.E."/>
            <person name="van Eijk R."/>
            <person name="Schleper C."/>
            <person name="Guy L."/>
            <person name="Ettema T.J."/>
        </authorList>
    </citation>
    <scope>NUCLEOTIDE SEQUENCE</scope>
</reference>
<evidence type="ECO:0000256" key="1">
    <source>
        <dbReference type="SAM" id="Coils"/>
    </source>
</evidence>
<protein>
    <submittedName>
        <fullName evidence="2">Uncharacterized protein</fullName>
    </submittedName>
</protein>
<sequence>MMTETWEPCPCAATPDEVIECLCADENVTWDNLRGSVNEIRGKIEIVTSALTRVIEENRQLKEEKRLWTDEQLTFSCPECVAGIQESSDNRVFCPVCVKESLKSTVRSGMETYTSVDWFPYYNEDGAWHSDDPNIGTTKWYCSQGHEWTETCQHGKCSQSITE</sequence>
<proteinExistence type="predicted"/>
<feature type="coiled-coil region" evidence="1">
    <location>
        <begin position="44"/>
        <end position="71"/>
    </location>
</feature>
<name>A0A0F8Y8T9_9ZZZZ</name>
<organism evidence="2">
    <name type="scientific">marine sediment metagenome</name>
    <dbReference type="NCBI Taxonomy" id="412755"/>
    <lineage>
        <taxon>unclassified sequences</taxon>
        <taxon>metagenomes</taxon>
        <taxon>ecological metagenomes</taxon>
    </lineage>
</organism>
<gene>
    <name evidence="2" type="ORF">LCGC14_2849720</name>
</gene>
<comment type="caution">
    <text evidence="2">The sequence shown here is derived from an EMBL/GenBank/DDBJ whole genome shotgun (WGS) entry which is preliminary data.</text>
</comment>
<dbReference type="EMBL" id="LAZR01054766">
    <property type="protein sequence ID" value="KKK77822.1"/>
    <property type="molecule type" value="Genomic_DNA"/>
</dbReference>
<accession>A0A0F8Y8T9</accession>